<keyword evidence="1" id="KW-1133">Transmembrane helix</keyword>
<reference evidence="2 3" key="1">
    <citation type="submission" date="2013-10" db="EMBL/GenBank/DDBJ databases">
        <title>The Genome Sequence of Acinetobacter tjernbergiae CIP107465.</title>
        <authorList>
            <consortium name="The Broad Institute Genomics Platform"/>
            <consortium name="The Broad Institute Genome Sequencing Center for Infectious Disease"/>
            <person name="Cerqueira G."/>
            <person name="Feldgarden M."/>
            <person name="Courvalin P."/>
            <person name="Grillot-Courvalin C."/>
            <person name="Clermont D."/>
            <person name="Rocha E."/>
            <person name="Yoon E.-J."/>
            <person name="Nemec A."/>
            <person name="Young S.K."/>
            <person name="Zeng Q."/>
            <person name="Gargeya S."/>
            <person name="Fitzgerald M."/>
            <person name="Abouelleil A."/>
            <person name="Alvarado L."/>
            <person name="Berlin A.M."/>
            <person name="Chapman S.B."/>
            <person name="Gainer-Dewar J."/>
            <person name="Goldberg J."/>
            <person name="Gnerre S."/>
            <person name="Griggs A."/>
            <person name="Gujja S."/>
            <person name="Hansen M."/>
            <person name="Howarth C."/>
            <person name="Imamovic A."/>
            <person name="Ireland A."/>
            <person name="Larimer J."/>
            <person name="McCowan C."/>
            <person name="Murphy C."/>
            <person name="Pearson M."/>
            <person name="Poon T.W."/>
            <person name="Priest M."/>
            <person name="Roberts A."/>
            <person name="Saif S."/>
            <person name="Shea T."/>
            <person name="Sykes S."/>
            <person name="Wortman J."/>
            <person name="Nusbaum C."/>
            <person name="Birren B."/>
        </authorList>
    </citation>
    <scope>NUCLEOTIDE SEQUENCE [LARGE SCALE GENOMIC DNA]</scope>
    <source>
        <strain evidence="2 3">CIP 107465</strain>
    </source>
</reference>
<evidence type="ECO:0000313" key="2">
    <source>
        <dbReference type="EMBL" id="ESK51866.1"/>
    </source>
</evidence>
<comment type="caution">
    <text evidence="2">The sequence shown here is derived from an EMBL/GenBank/DDBJ whole genome shotgun (WGS) entry which is preliminary data.</text>
</comment>
<accession>V2UTE0</accession>
<organism evidence="2 3">
    <name type="scientific">Acinetobacter tjernbergiae DSM 14971 = CIP 107465</name>
    <dbReference type="NCBI Taxonomy" id="1120928"/>
    <lineage>
        <taxon>Bacteria</taxon>
        <taxon>Pseudomonadati</taxon>
        <taxon>Pseudomonadota</taxon>
        <taxon>Gammaproteobacteria</taxon>
        <taxon>Moraxellales</taxon>
        <taxon>Moraxellaceae</taxon>
        <taxon>Acinetobacter</taxon>
    </lineage>
</organism>
<dbReference type="PATRIC" id="fig|1120928.5.peg.3576"/>
<feature type="transmembrane region" description="Helical" evidence="1">
    <location>
        <begin position="38"/>
        <end position="55"/>
    </location>
</feature>
<gene>
    <name evidence="2" type="ORF">F990_03536</name>
</gene>
<dbReference type="STRING" id="202955.GCA_000759995_00032"/>
<protein>
    <submittedName>
        <fullName evidence="2">Uncharacterized protein</fullName>
    </submittedName>
</protein>
<evidence type="ECO:0000313" key="3">
    <source>
        <dbReference type="Proteomes" id="UP000017404"/>
    </source>
</evidence>
<dbReference type="EMBL" id="AYEV01000067">
    <property type="protein sequence ID" value="ESK51866.1"/>
    <property type="molecule type" value="Genomic_DNA"/>
</dbReference>
<sequence>MYVCKLLTSPDELGLQTCMQWVEFQSVLSLTADQRDELMLFFFTLMLTAYSVVQVKRLLRR</sequence>
<keyword evidence="1" id="KW-0472">Membrane</keyword>
<dbReference type="AlphaFoldDB" id="V2UTE0"/>
<dbReference type="Proteomes" id="UP000017404">
    <property type="component" value="Unassembled WGS sequence"/>
</dbReference>
<evidence type="ECO:0000256" key="1">
    <source>
        <dbReference type="SAM" id="Phobius"/>
    </source>
</evidence>
<keyword evidence="3" id="KW-1185">Reference proteome</keyword>
<name>V2UTE0_9GAMM</name>
<proteinExistence type="predicted"/>
<keyword evidence="1" id="KW-0812">Transmembrane</keyword>